<dbReference type="InterPro" id="IPR038555">
    <property type="entry name" value="Zincin_1_sf"/>
</dbReference>
<sequence>MHPDEIGPDEFDDLVRDALDRLPDEAARLVSGIAVVVREDPEPGQAAPGTLLLGTFRGIPHTAVGGRVPGSLPDVITLYRRPILAVCRTRDEVPPRVLKVLGHEVGHALGLTERQLRDHGWF</sequence>
<keyword evidence="2" id="KW-1185">Reference proteome</keyword>
<accession>A0ABP4F1T4</accession>
<dbReference type="CDD" id="cd12952">
    <property type="entry name" value="MMP_ACEL2062"/>
    <property type="match status" value="1"/>
</dbReference>
<dbReference type="Proteomes" id="UP001499979">
    <property type="component" value="Unassembled WGS sequence"/>
</dbReference>
<protein>
    <submittedName>
        <fullName evidence="1">Metallopeptidase family protein</fullName>
    </submittedName>
</protein>
<proteinExistence type="predicted"/>
<reference evidence="2" key="1">
    <citation type="journal article" date="2019" name="Int. J. Syst. Evol. Microbiol.">
        <title>The Global Catalogue of Microorganisms (GCM) 10K type strain sequencing project: providing services to taxonomists for standard genome sequencing and annotation.</title>
        <authorList>
            <consortium name="The Broad Institute Genomics Platform"/>
            <consortium name="The Broad Institute Genome Sequencing Center for Infectious Disease"/>
            <person name="Wu L."/>
            <person name="Ma J."/>
        </authorList>
    </citation>
    <scope>NUCLEOTIDE SEQUENCE [LARGE SCALE GENOMIC DNA]</scope>
    <source>
        <strain evidence="2">JCM 11813</strain>
    </source>
</reference>
<dbReference type="InterPro" id="IPR010428">
    <property type="entry name" value="Zincin_1"/>
</dbReference>
<comment type="caution">
    <text evidence="1">The sequence shown here is derived from an EMBL/GenBank/DDBJ whole genome shotgun (WGS) entry which is preliminary data.</text>
</comment>
<dbReference type="Pfam" id="PF06262">
    <property type="entry name" value="Zincin_1"/>
    <property type="match status" value="1"/>
</dbReference>
<name>A0ABP4F1T4_9ACTN</name>
<evidence type="ECO:0000313" key="2">
    <source>
        <dbReference type="Proteomes" id="UP001499979"/>
    </source>
</evidence>
<organism evidence="1 2">
    <name type="scientific">Nocardioides aquiterrae</name>
    <dbReference type="NCBI Taxonomy" id="203799"/>
    <lineage>
        <taxon>Bacteria</taxon>
        <taxon>Bacillati</taxon>
        <taxon>Actinomycetota</taxon>
        <taxon>Actinomycetes</taxon>
        <taxon>Propionibacteriales</taxon>
        <taxon>Nocardioidaceae</taxon>
        <taxon>Nocardioides</taxon>
    </lineage>
</organism>
<dbReference type="RefSeq" id="WP_343908244.1">
    <property type="nucleotide sequence ID" value="NZ_BAAAJE010000015.1"/>
</dbReference>
<gene>
    <name evidence="1" type="ORF">GCM10009606_28500</name>
</gene>
<dbReference type="EMBL" id="BAAAJE010000015">
    <property type="protein sequence ID" value="GAA1148077.1"/>
    <property type="molecule type" value="Genomic_DNA"/>
</dbReference>
<dbReference type="SUPFAM" id="SSF55486">
    <property type="entry name" value="Metalloproteases ('zincins'), catalytic domain"/>
    <property type="match status" value="1"/>
</dbReference>
<evidence type="ECO:0000313" key="1">
    <source>
        <dbReference type="EMBL" id="GAA1148077.1"/>
    </source>
</evidence>
<dbReference type="Gene3D" id="3.30.2010.20">
    <property type="match status" value="1"/>
</dbReference>